<keyword evidence="3" id="KW-0687">Ribonucleoprotein</keyword>
<dbReference type="InterPro" id="IPR002132">
    <property type="entry name" value="Ribosomal_uL5"/>
</dbReference>
<dbReference type="PANTHER" id="PTHR11994">
    <property type="entry name" value="60S RIBOSOMAL PROTEIN L11-RELATED"/>
    <property type="match status" value="1"/>
</dbReference>
<evidence type="ECO:0000259" key="5">
    <source>
        <dbReference type="Pfam" id="PF00673"/>
    </source>
</evidence>
<protein>
    <recommendedName>
        <fullName evidence="5">Large ribosomal subunit protein uL5 C-terminal domain-containing protein</fullName>
    </recommendedName>
</protein>
<evidence type="ECO:0000313" key="6">
    <source>
        <dbReference type="EMBL" id="CAF9922576.1"/>
    </source>
</evidence>
<name>A0A8H3FDF3_9LECA</name>
<comment type="similarity">
    <text evidence="1">Belongs to the universal ribosomal protein uL5 family.</text>
</comment>
<dbReference type="GO" id="GO:0003735">
    <property type="term" value="F:structural constituent of ribosome"/>
    <property type="evidence" value="ECO:0007669"/>
    <property type="project" value="InterPro"/>
</dbReference>
<evidence type="ECO:0000313" key="7">
    <source>
        <dbReference type="Proteomes" id="UP000664521"/>
    </source>
</evidence>
<organism evidence="6 7">
    <name type="scientific">Heterodermia speciosa</name>
    <dbReference type="NCBI Taxonomy" id="116794"/>
    <lineage>
        <taxon>Eukaryota</taxon>
        <taxon>Fungi</taxon>
        <taxon>Dikarya</taxon>
        <taxon>Ascomycota</taxon>
        <taxon>Pezizomycotina</taxon>
        <taxon>Lecanoromycetes</taxon>
        <taxon>OSLEUM clade</taxon>
        <taxon>Lecanoromycetidae</taxon>
        <taxon>Caliciales</taxon>
        <taxon>Physciaceae</taxon>
        <taxon>Heterodermia</taxon>
    </lineage>
</organism>
<feature type="region of interest" description="Disordered" evidence="4">
    <location>
        <begin position="141"/>
        <end position="177"/>
    </location>
</feature>
<reference evidence="6" key="1">
    <citation type="submission" date="2021-03" db="EMBL/GenBank/DDBJ databases">
        <authorList>
            <person name="Tagirdzhanova G."/>
        </authorList>
    </citation>
    <scope>NUCLEOTIDE SEQUENCE</scope>
</reference>
<dbReference type="Proteomes" id="UP000664521">
    <property type="component" value="Unassembled WGS sequence"/>
</dbReference>
<dbReference type="InterPro" id="IPR031309">
    <property type="entry name" value="Ribosomal_uL5_C"/>
</dbReference>
<dbReference type="EMBL" id="CAJPDS010000031">
    <property type="protein sequence ID" value="CAF9922576.1"/>
    <property type="molecule type" value="Genomic_DNA"/>
</dbReference>
<dbReference type="AlphaFoldDB" id="A0A8H3FDF3"/>
<dbReference type="GO" id="GO:1990904">
    <property type="term" value="C:ribonucleoprotein complex"/>
    <property type="evidence" value="ECO:0007669"/>
    <property type="project" value="UniProtKB-KW"/>
</dbReference>
<feature type="domain" description="Large ribosomal subunit protein uL5 C-terminal" evidence="5">
    <location>
        <begin position="247"/>
        <end position="311"/>
    </location>
</feature>
<sequence>MASQRIPLRPSIWSSSSYPTKLSRWRCLPKRESSIYTGLQEISEDILPRSSLQRSGPSDEAIQSFDPVASTKARKTQLPPSRYQFRPPKYYRGPLHPHQPPPTSDPSSRQFIPGPFSLPRLAQTYDSTIAPDLQTLYYKHYPPGQLPGPSGPRLRSWDGSSPYHKNRPLRKPRGGPVLPLMERNITFRNIPTLHKIVVHTAPSAAAAGDSAFLHIAGMVLQAITNVRGEVITARKSVAQYNQRMGRPMGVKCELYGEDMWEFLSKVVETVMPRMKEYRGVSGGSGDGSGNLAWGFEGDVVGGMEEVAVNYDS</sequence>
<dbReference type="SUPFAM" id="SSF55282">
    <property type="entry name" value="RL5-like"/>
    <property type="match status" value="1"/>
</dbReference>
<dbReference type="GO" id="GO:0005840">
    <property type="term" value="C:ribosome"/>
    <property type="evidence" value="ECO:0007669"/>
    <property type="project" value="UniProtKB-KW"/>
</dbReference>
<keyword evidence="2" id="KW-0689">Ribosomal protein</keyword>
<comment type="caution">
    <text evidence="6">The sequence shown here is derived from an EMBL/GenBank/DDBJ whole genome shotgun (WGS) entry which is preliminary data.</text>
</comment>
<gene>
    <name evidence="6" type="ORF">HETSPECPRED_005092</name>
</gene>
<feature type="compositionally biased region" description="Basic residues" evidence="4">
    <location>
        <begin position="164"/>
        <end position="173"/>
    </location>
</feature>
<dbReference type="GO" id="GO:0006412">
    <property type="term" value="P:translation"/>
    <property type="evidence" value="ECO:0007669"/>
    <property type="project" value="InterPro"/>
</dbReference>
<feature type="region of interest" description="Disordered" evidence="4">
    <location>
        <begin position="1"/>
        <end position="21"/>
    </location>
</feature>
<keyword evidence="7" id="KW-1185">Reference proteome</keyword>
<dbReference type="InterPro" id="IPR022803">
    <property type="entry name" value="Ribosomal_uL5_dom_sf"/>
</dbReference>
<dbReference type="OrthoDB" id="539541at2759"/>
<evidence type="ECO:0000256" key="3">
    <source>
        <dbReference type="ARBA" id="ARBA00023274"/>
    </source>
</evidence>
<evidence type="ECO:0000256" key="4">
    <source>
        <dbReference type="SAM" id="MobiDB-lite"/>
    </source>
</evidence>
<feature type="region of interest" description="Disordered" evidence="4">
    <location>
        <begin position="47"/>
        <end position="115"/>
    </location>
</feature>
<dbReference type="Pfam" id="PF00673">
    <property type="entry name" value="Ribosomal_L5_C"/>
    <property type="match status" value="1"/>
</dbReference>
<evidence type="ECO:0000256" key="2">
    <source>
        <dbReference type="ARBA" id="ARBA00022980"/>
    </source>
</evidence>
<dbReference type="Gene3D" id="3.30.1440.10">
    <property type="match status" value="1"/>
</dbReference>
<proteinExistence type="inferred from homology"/>
<evidence type="ECO:0000256" key="1">
    <source>
        <dbReference type="ARBA" id="ARBA00008553"/>
    </source>
</evidence>
<accession>A0A8H3FDF3</accession>